<sequence>MTKAFINADLLSKTRPIPPFSSIQLFHKKRVCTRTLASENFP</sequence>
<protein>
    <submittedName>
        <fullName evidence="1">Uncharacterized protein</fullName>
    </submittedName>
</protein>
<proteinExistence type="predicted"/>
<organism evidence="1 2">
    <name type="scientific">Acinetobacter baumannii 1499986</name>
    <dbReference type="NCBI Taxonomy" id="1310673"/>
    <lineage>
        <taxon>Bacteria</taxon>
        <taxon>Pseudomonadati</taxon>
        <taxon>Pseudomonadota</taxon>
        <taxon>Gammaproteobacteria</taxon>
        <taxon>Moraxellales</taxon>
        <taxon>Moraxellaceae</taxon>
        <taxon>Acinetobacter</taxon>
        <taxon>Acinetobacter calcoaceticus/baumannii complex</taxon>
    </lineage>
</organism>
<evidence type="ECO:0000313" key="2">
    <source>
        <dbReference type="Proteomes" id="UP000027309"/>
    </source>
</evidence>
<dbReference type="Proteomes" id="UP000027309">
    <property type="component" value="Unassembled WGS sequence"/>
</dbReference>
<accession>A0A836M0B8</accession>
<gene>
    <name evidence="1" type="ORF">J572_2756</name>
</gene>
<dbReference type="EMBL" id="JMOA01000038">
    <property type="protein sequence ID" value="KCY00724.1"/>
    <property type="molecule type" value="Genomic_DNA"/>
</dbReference>
<evidence type="ECO:0000313" key="1">
    <source>
        <dbReference type="EMBL" id="KCY00724.1"/>
    </source>
</evidence>
<comment type="caution">
    <text evidence="1">The sequence shown here is derived from an EMBL/GenBank/DDBJ whole genome shotgun (WGS) entry which is preliminary data.</text>
</comment>
<dbReference type="AlphaFoldDB" id="A0A836M0B8"/>
<reference evidence="1 2" key="1">
    <citation type="submission" date="2014-04" db="EMBL/GenBank/DDBJ databases">
        <title>Comparative genomics and transcriptomics to identify genetic mechanisms underlying the emergence of carbapenem resistant Acinetobacter baumannii (CRAb).</title>
        <authorList>
            <person name="Harris A.D."/>
            <person name="Johnson K.J."/>
            <person name="George J."/>
            <person name="Nadendla S."/>
            <person name="Daugherty S.C."/>
            <person name="Parankush S."/>
            <person name="Sadzewicz L."/>
            <person name="Tallon L."/>
            <person name="Sengamalay N."/>
            <person name="Hazen T.H."/>
            <person name="Rasko D.A."/>
        </authorList>
    </citation>
    <scope>NUCLEOTIDE SEQUENCE [LARGE SCALE GENOMIC DNA]</scope>
    <source>
        <strain evidence="1 2">1499986</strain>
    </source>
</reference>
<name>A0A836M0B8_ACIBA</name>